<dbReference type="EMBL" id="CP118615">
    <property type="protein sequence ID" value="WDZ84153.1"/>
    <property type="molecule type" value="Genomic_DNA"/>
</dbReference>
<protein>
    <submittedName>
        <fullName evidence="2">Thiopeptide-type bacteriocin biosynthesis protein</fullName>
    </submittedName>
</protein>
<dbReference type="InterPro" id="IPR023809">
    <property type="entry name" value="Thiopep_bacteriocin_synth_dom"/>
</dbReference>
<dbReference type="RefSeq" id="WP_275030717.1">
    <property type="nucleotide sequence ID" value="NZ_CP118615.1"/>
</dbReference>
<gene>
    <name evidence="2" type="ORF">PVK37_27425</name>
</gene>
<name>A0ABY7ZNS9_9ACTN</name>
<evidence type="ECO:0000259" key="1">
    <source>
        <dbReference type="Pfam" id="PF14028"/>
    </source>
</evidence>
<keyword evidence="3" id="KW-1185">Reference proteome</keyword>
<proteinExistence type="predicted"/>
<accession>A0ABY7ZNS9</accession>
<evidence type="ECO:0000313" key="2">
    <source>
        <dbReference type="EMBL" id="WDZ84153.1"/>
    </source>
</evidence>
<dbReference type="Proteomes" id="UP001219605">
    <property type="component" value="Chromosome"/>
</dbReference>
<dbReference type="NCBIfam" id="TIGR03891">
    <property type="entry name" value="thiopep_ocin"/>
    <property type="match status" value="1"/>
</dbReference>
<evidence type="ECO:0000313" key="3">
    <source>
        <dbReference type="Proteomes" id="UP001219605"/>
    </source>
</evidence>
<sequence>MTEFPSPTDHGWLSVHVFYASNANPMLVEGVRPLVDALRAEGLISRYFFIKYWMEGPHVRLRVLPAPGVDPALVRARVDEAIAAFLRRRPALYEVDSEGLGGLYKQMYLAEYGQDRWDAEYGADGVMPMRANNSAHHIPYEREYGRYGGPAGIELAEWHFEHSSDVVLDLLATTNVHVRPVLLGLSTQLTTMMCAAFLADDARIAHFLDEYRKFWEVSYQEPSDDYHHSFDSSYAKMDATLRERLAGIRAAARDPQLRVTGIEGRWLAHCRELRARVVAATERGDLVFQRGGAEPTPVTDLDAAMAILLSSYVHMTNNRLGVSILDEIYLSYLIRTALLDDLAAAEPPAGEPAPVGAR</sequence>
<feature type="domain" description="Thiopeptide-type bacteriocin biosynthesis" evidence="1">
    <location>
        <begin position="12"/>
        <end position="337"/>
    </location>
</feature>
<reference evidence="2 3" key="1">
    <citation type="submission" date="2023-02" db="EMBL/GenBank/DDBJ databases">
        <authorList>
            <person name="Mo P."/>
        </authorList>
    </citation>
    <scope>NUCLEOTIDE SEQUENCE [LARGE SCALE GENOMIC DNA]</scope>
    <source>
        <strain evidence="2 3">HUAS 3</strain>
    </source>
</reference>
<dbReference type="Pfam" id="PF14028">
    <property type="entry name" value="Lant_dehydr_C"/>
    <property type="match status" value="1"/>
</dbReference>
<organism evidence="2 3">
    <name type="scientific">Micromonospora cathayae</name>
    <dbReference type="NCBI Taxonomy" id="3028804"/>
    <lineage>
        <taxon>Bacteria</taxon>
        <taxon>Bacillati</taxon>
        <taxon>Actinomycetota</taxon>
        <taxon>Actinomycetes</taxon>
        <taxon>Micromonosporales</taxon>
        <taxon>Micromonosporaceae</taxon>
        <taxon>Micromonospora</taxon>
    </lineage>
</organism>